<feature type="transmembrane region" description="Helical" evidence="12">
    <location>
        <begin position="150"/>
        <end position="175"/>
    </location>
</feature>
<feature type="transmembrane region" description="Helical" evidence="12">
    <location>
        <begin position="195"/>
        <end position="214"/>
    </location>
</feature>
<evidence type="ECO:0000256" key="6">
    <source>
        <dbReference type="ARBA" id="ARBA00022847"/>
    </source>
</evidence>
<keyword evidence="3" id="KW-0813">Transport</keyword>
<keyword evidence="8 12" id="KW-0472">Membrane</keyword>
<evidence type="ECO:0000256" key="7">
    <source>
        <dbReference type="ARBA" id="ARBA00022989"/>
    </source>
</evidence>
<evidence type="ECO:0000256" key="9">
    <source>
        <dbReference type="ARBA" id="ARBA00037295"/>
    </source>
</evidence>
<feature type="transmembrane region" description="Helical" evidence="12">
    <location>
        <begin position="311"/>
        <end position="333"/>
    </location>
</feature>
<keyword evidence="4" id="KW-1003">Cell membrane</keyword>
<feature type="region of interest" description="Disordered" evidence="11">
    <location>
        <begin position="1"/>
        <end position="43"/>
    </location>
</feature>
<sequence length="463" mass="48795">MSDRLNPTAGPTGNPAGSPAGPTGNPAGAQPGNPTGTSSAAKTPENPAKVAFASFLGTAIEWYDYFLFGTAAVLVLNDQFFPSLSPVASQMSALATFAVAFIARPVGGLVFGHFGDRIGRKQMLVLSLLMMGGATVAIGLLPGYTTIGVAAPILLVILRLIQGFGVGGEWGGAVLMAVEHAPRHKRAFYGSWPQAGVPAGSLLSSGAFFLVQMMPEEQFLSWGWRIPFLVSALLVLVGFIIRLKLEDSPDMQKMHEDESHAVVPALEMFRDHKHSLLVGIFTLVGSNTLFYLVTVYLLALAPAETDMSRGTVLLAIAFGSLLDIIAIPLVAIFADQHGKKKMLIIGSIVTAAVSVPIFGLMMTGQTWAAYVAMVLAFPIGHSFVYATSSGFIAELFEPRVRYTGASISYQLCGLISSAPAPLISTSLYAATGSWVPVALYMAAAQLIAAVFIATAKPKDEVKA</sequence>
<dbReference type="AlphaFoldDB" id="A0A2I1IG84"/>
<keyword evidence="7 12" id="KW-1133">Transmembrane helix</keyword>
<comment type="subcellular location">
    <subcellularLocation>
        <location evidence="1">Cell membrane</location>
        <topology evidence="1">Multi-pass membrane protein</topology>
    </subcellularLocation>
</comment>
<evidence type="ECO:0000256" key="1">
    <source>
        <dbReference type="ARBA" id="ARBA00004651"/>
    </source>
</evidence>
<dbReference type="Pfam" id="PF07690">
    <property type="entry name" value="MFS_1"/>
    <property type="match status" value="1"/>
</dbReference>
<evidence type="ECO:0000259" key="13">
    <source>
        <dbReference type="PROSITE" id="PS50850"/>
    </source>
</evidence>
<dbReference type="CDD" id="cd17369">
    <property type="entry name" value="MFS_ShiA_like"/>
    <property type="match status" value="1"/>
</dbReference>
<comment type="similarity">
    <text evidence="2">Belongs to the major facilitator superfamily. Metabolite:H+ Symporter (MHS) family (TC 2.A.1.6) family.</text>
</comment>
<dbReference type="PANTHER" id="PTHR43045">
    <property type="entry name" value="SHIKIMATE TRANSPORTER"/>
    <property type="match status" value="1"/>
</dbReference>
<gene>
    <name evidence="14" type="ORF">CYJ40_06985</name>
</gene>
<feature type="transmembrane region" description="Helical" evidence="12">
    <location>
        <begin position="226"/>
        <end position="245"/>
    </location>
</feature>
<evidence type="ECO:0000313" key="14">
    <source>
        <dbReference type="EMBL" id="PKY70123.1"/>
    </source>
</evidence>
<evidence type="ECO:0000313" key="15">
    <source>
        <dbReference type="Proteomes" id="UP000242755"/>
    </source>
</evidence>
<keyword evidence="6" id="KW-0769">Symport</keyword>
<feature type="domain" description="Major facilitator superfamily (MFS) profile" evidence="13">
    <location>
        <begin position="50"/>
        <end position="460"/>
    </location>
</feature>
<reference evidence="14 15" key="1">
    <citation type="submission" date="2017-12" db="EMBL/GenBank/DDBJ databases">
        <title>Phylogenetic diversity of female urinary microbiome.</title>
        <authorList>
            <person name="Thomas-White K."/>
            <person name="Wolfe A.J."/>
        </authorList>
    </citation>
    <scope>NUCLEOTIDE SEQUENCE [LARGE SCALE GENOMIC DNA]</scope>
    <source>
        <strain evidence="14 15">UMB0426</strain>
    </source>
</reference>
<dbReference type="InterPro" id="IPR036259">
    <property type="entry name" value="MFS_trans_sf"/>
</dbReference>
<feature type="transmembrane region" description="Helical" evidence="12">
    <location>
        <begin position="123"/>
        <end position="144"/>
    </location>
</feature>
<organism evidence="14 15">
    <name type="scientific">Brevibacterium ravenspurgense</name>
    <dbReference type="NCBI Taxonomy" id="479117"/>
    <lineage>
        <taxon>Bacteria</taxon>
        <taxon>Bacillati</taxon>
        <taxon>Actinomycetota</taxon>
        <taxon>Actinomycetes</taxon>
        <taxon>Micrococcales</taxon>
        <taxon>Brevibacteriaceae</taxon>
        <taxon>Brevibacterium</taxon>
    </lineage>
</organism>
<feature type="transmembrane region" description="Helical" evidence="12">
    <location>
        <begin position="342"/>
        <end position="361"/>
    </location>
</feature>
<dbReference type="RefSeq" id="WP_101672528.1">
    <property type="nucleotide sequence ID" value="NZ_PKGO01000006.1"/>
</dbReference>
<evidence type="ECO:0000256" key="2">
    <source>
        <dbReference type="ARBA" id="ARBA00008240"/>
    </source>
</evidence>
<feature type="transmembrane region" description="Helical" evidence="12">
    <location>
        <begin position="437"/>
        <end position="455"/>
    </location>
</feature>
<accession>A0A2I1IG84</accession>
<evidence type="ECO:0000256" key="3">
    <source>
        <dbReference type="ARBA" id="ARBA00022448"/>
    </source>
</evidence>
<dbReference type="FunFam" id="1.20.1250.20:FF:000001">
    <property type="entry name" value="Dicarboxylate MFS transporter"/>
    <property type="match status" value="1"/>
</dbReference>
<feature type="transmembrane region" description="Helical" evidence="12">
    <location>
        <begin position="367"/>
        <end position="386"/>
    </location>
</feature>
<feature type="compositionally biased region" description="Polar residues" evidence="11">
    <location>
        <begin position="32"/>
        <end position="41"/>
    </location>
</feature>
<evidence type="ECO:0000256" key="11">
    <source>
        <dbReference type="SAM" id="MobiDB-lite"/>
    </source>
</evidence>
<dbReference type="GO" id="GO:0005886">
    <property type="term" value="C:plasma membrane"/>
    <property type="evidence" value="ECO:0007669"/>
    <property type="project" value="UniProtKB-SubCell"/>
</dbReference>
<keyword evidence="5 12" id="KW-0812">Transmembrane</keyword>
<dbReference type="GO" id="GO:0015293">
    <property type="term" value="F:symporter activity"/>
    <property type="evidence" value="ECO:0007669"/>
    <property type="project" value="UniProtKB-KW"/>
</dbReference>
<evidence type="ECO:0000256" key="12">
    <source>
        <dbReference type="SAM" id="Phobius"/>
    </source>
</evidence>
<feature type="transmembrane region" description="Helical" evidence="12">
    <location>
        <begin position="62"/>
        <end position="81"/>
    </location>
</feature>
<evidence type="ECO:0000256" key="4">
    <source>
        <dbReference type="ARBA" id="ARBA00022475"/>
    </source>
</evidence>
<feature type="transmembrane region" description="Helical" evidence="12">
    <location>
        <begin position="407"/>
        <end position="431"/>
    </location>
</feature>
<dbReference type="Proteomes" id="UP000242755">
    <property type="component" value="Unassembled WGS sequence"/>
</dbReference>
<dbReference type="InterPro" id="IPR020846">
    <property type="entry name" value="MFS_dom"/>
</dbReference>
<dbReference type="EMBL" id="PKGO01000006">
    <property type="protein sequence ID" value="PKY70123.1"/>
    <property type="molecule type" value="Genomic_DNA"/>
</dbReference>
<protein>
    <recommendedName>
        <fullName evidence="10">Putative proline/betaine transporter</fullName>
    </recommendedName>
</protein>
<name>A0A2I1IG84_9MICO</name>
<feature type="transmembrane region" description="Helical" evidence="12">
    <location>
        <begin position="276"/>
        <end position="299"/>
    </location>
</feature>
<proteinExistence type="inferred from homology"/>
<comment type="caution">
    <text evidence="14">The sequence shown here is derived from an EMBL/GenBank/DDBJ whole genome shotgun (WGS) entry which is preliminary data.</text>
</comment>
<comment type="function">
    <text evidence="9">May be a proton symporter involved in the uptake of osmolytes such as proline and glycine betaine.</text>
</comment>
<dbReference type="Gene3D" id="1.20.1250.20">
    <property type="entry name" value="MFS general substrate transporter like domains"/>
    <property type="match status" value="2"/>
</dbReference>
<evidence type="ECO:0000256" key="8">
    <source>
        <dbReference type="ARBA" id="ARBA00023136"/>
    </source>
</evidence>
<dbReference type="SUPFAM" id="SSF103473">
    <property type="entry name" value="MFS general substrate transporter"/>
    <property type="match status" value="1"/>
</dbReference>
<evidence type="ECO:0000256" key="10">
    <source>
        <dbReference type="ARBA" id="ARBA00039918"/>
    </source>
</evidence>
<dbReference type="PANTHER" id="PTHR43045:SF1">
    <property type="entry name" value="SHIKIMATE TRANSPORTER"/>
    <property type="match status" value="1"/>
</dbReference>
<dbReference type="PROSITE" id="PS50850">
    <property type="entry name" value="MFS"/>
    <property type="match status" value="1"/>
</dbReference>
<dbReference type="InterPro" id="IPR011701">
    <property type="entry name" value="MFS"/>
</dbReference>
<evidence type="ECO:0000256" key="5">
    <source>
        <dbReference type="ARBA" id="ARBA00022692"/>
    </source>
</evidence>
<feature type="transmembrane region" description="Helical" evidence="12">
    <location>
        <begin position="93"/>
        <end position="111"/>
    </location>
</feature>